<evidence type="ECO:0000313" key="2">
    <source>
        <dbReference type="EMBL" id="MFA9480194.1"/>
    </source>
</evidence>
<accession>A0ABV4UB84</accession>
<dbReference type="Proteomes" id="UP001575105">
    <property type="component" value="Unassembled WGS sequence"/>
</dbReference>
<dbReference type="EMBL" id="JBGUBD010000017">
    <property type="protein sequence ID" value="MFA9480194.1"/>
    <property type="molecule type" value="Genomic_DNA"/>
</dbReference>
<evidence type="ECO:0000313" key="3">
    <source>
        <dbReference type="Proteomes" id="UP001575105"/>
    </source>
</evidence>
<organism evidence="2 3">
    <name type="scientific">Natronomicrosphaera hydrolytica</name>
    <dbReference type="NCBI Taxonomy" id="3242702"/>
    <lineage>
        <taxon>Bacteria</taxon>
        <taxon>Pseudomonadati</taxon>
        <taxon>Planctomycetota</taxon>
        <taxon>Phycisphaerae</taxon>
        <taxon>Phycisphaerales</taxon>
        <taxon>Phycisphaeraceae</taxon>
        <taxon>Natronomicrosphaera</taxon>
    </lineage>
</organism>
<dbReference type="RefSeq" id="WP_425347118.1">
    <property type="nucleotide sequence ID" value="NZ_JBGUBD010000017.1"/>
</dbReference>
<sequence>MHSMKYLNGVLTVLAVVLTLNLWVALTDSDTAASDRLTMTQQAHAQAAGPPNSAQQRREMIDAIKQTNTQLAELKSLLTSGEVRVRAELPARDDAGE</sequence>
<comment type="caution">
    <text evidence="2">The sequence shown here is derived from an EMBL/GenBank/DDBJ whole genome shotgun (WGS) entry which is preliminary data.</text>
</comment>
<gene>
    <name evidence="2" type="ORF">ACERK3_18125</name>
</gene>
<reference evidence="2 3" key="1">
    <citation type="submission" date="2024-08" db="EMBL/GenBank/DDBJ databases">
        <title>Whole-genome sequencing of halo(alkali)philic microorganisms from hypersaline lakes.</title>
        <authorList>
            <person name="Sorokin D.Y."/>
            <person name="Merkel A.Y."/>
            <person name="Messina E."/>
            <person name="Yakimov M."/>
        </authorList>
    </citation>
    <scope>NUCLEOTIDE SEQUENCE [LARGE SCALE GENOMIC DNA]</scope>
    <source>
        <strain evidence="2 3">AB-hyl4</strain>
    </source>
</reference>
<protein>
    <submittedName>
        <fullName evidence="2">Uncharacterized protein</fullName>
    </submittedName>
</protein>
<keyword evidence="3" id="KW-1185">Reference proteome</keyword>
<feature type="region of interest" description="Disordered" evidence="1">
    <location>
        <begin position="37"/>
        <end position="56"/>
    </location>
</feature>
<evidence type="ECO:0000256" key="1">
    <source>
        <dbReference type="SAM" id="MobiDB-lite"/>
    </source>
</evidence>
<proteinExistence type="predicted"/>
<name>A0ABV4UB84_9BACT</name>